<dbReference type="SUPFAM" id="SSF55781">
    <property type="entry name" value="GAF domain-like"/>
    <property type="match status" value="1"/>
</dbReference>
<evidence type="ECO:0000313" key="1">
    <source>
        <dbReference type="EMBL" id="OAF56052.1"/>
    </source>
</evidence>
<dbReference type="Gene3D" id="3.30.450.40">
    <property type="match status" value="1"/>
</dbReference>
<reference evidence="1" key="1">
    <citation type="submission" date="2016-03" db="EMBL/GenBank/DDBJ databases">
        <title>Updated assembly of Pseudogymnoascus destructans, the fungus causing white-nose syndrome of bats.</title>
        <authorList>
            <person name="Palmer J.M."/>
            <person name="Drees K.P."/>
            <person name="Foster J.T."/>
            <person name="Lindner D.L."/>
        </authorList>
    </citation>
    <scope>NUCLEOTIDE SEQUENCE [LARGE SCALE GENOMIC DNA]</scope>
    <source>
        <strain evidence="1">20631-21</strain>
    </source>
</reference>
<dbReference type="GeneID" id="36290431"/>
<protein>
    <recommendedName>
        <fullName evidence="2">GAF domain-containing protein</fullName>
    </recommendedName>
</protein>
<dbReference type="Proteomes" id="UP000077154">
    <property type="component" value="Unassembled WGS sequence"/>
</dbReference>
<dbReference type="EMBL" id="KV441405">
    <property type="protein sequence ID" value="OAF56052.1"/>
    <property type="molecule type" value="Genomic_DNA"/>
</dbReference>
<sequence length="109" mass="12128">MTPVFLVPDLRLDENTSQLDCVKGAPYLRFYCGVALTNKRGVNIGCVYVVDDRPRTDFSLEQAQFLTTMAAMVMDYLENIRAKEDIVGVPMMSQALHAFVEGEGTMDGD</sequence>
<gene>
    <name evidence="1" type="ORF">VC83_07385</name>
</gene>
<dbReference type="InterPro" id="IPR029016">
    <property type="entry name" value="GAF-like_dom_sf"/>
</dbReference>
<organism evidence="1">
    <name type="scientific">Pseudogymnoascus destructans</name>
    <dbReference type="NCBI Taxonomy" id="655981"/>
    <lineage>
        <taxon>Eukaryota</taxon>
        <taxon>Fungi</taxon>
        <taxon>Dikarya</taxon>
        <taxon>Ascomycota</taxon>
        <taxon>Pezizomycotina</taxon>
        <taxon>Leotiomycetes</taxon>
        <taxon>Thelebolales</taxon>
        <taxon>Thelebolaceae</taxon>
        <taxon>Pseudogymnoascus</taxon>
    </lineage>
</organism>
<proteinExistence type="predicted"/>
<dbReference type="RefSeq" id="XP_024321350.1">
    <property type="nucleotide sequence ID" value="XM_024470958.1"/>
</dbReference>
<evidence type="ECO:0008006" key="2">
    <source>
        <dbReference type="Google" id="ProtNLM"/>
    </source>
</evidence>
<name>A0A177A3L3_9PEZI</name>
<accession>A0A177A3L3</accession>
<dbReference type="OrthoDB" id="303614at2759"/>
<dbReference type="PANTHER" id="PTHR43102:SF2">
    <property type="entry name" value="GAF DOMAIN-CONTAINING PROTEIN"/>
    <property type="match status" value="1"/>
</dbReference>
<dbReference type="PANTHER" id="PTHR43102">
    <property type="entry name" value="SLR1143 PROTEIN"/>
    <property type="match status" value="1"/>
</dbReference>
<dbReference type="AlphaFoldDB" id="A0A177A3L3"/>